<protein>
    <submittedName>
        <fullName evidence="3">DUF4237 domain-containing protein</fullName>
    </submittedName>
</protein>
<dbReference type="NCBIfam" id="TIGR03696">
    <property type="entry name" value="Rhs_assc_core"/>
    <property type="match status" value="1"/>
</dbReference>
<proteinExistence type="predicted"/>
<evidence type="ECO:0000313" key="4">
    <source>
        <dbReference type="Proteomes" id="UP000298277"/>
    </source>
</evidence>
<dbReference type="Gene3D" id="2.180.10.10">
    <property type="entry name" value="RHS repeat-associated core"/>
    <property type="match status" value="1"/>
</dbReference>
<evidence type="ECO:0000256" key="1">
    <source>
        <dbReference type="SAM" id="MobiDB-lite"/>
    </source>
</evidence>
<dbReference type="Proteomes" id="UP000298277">
    <property type="component" value="Unassembled WGS sequence"/>
</dbReference>
<name>A0A5F1Y9Q4_9LEPT</name>
<feature type="domain" description="TNT" evidence="2">
    <location>
        <begin position="269"/>
        <end position="355"/>
    </location>
</feature>
<dbReference type="RefSeq" id="WP_135736191.1">
    <property type="nucleotide sequence ID" value="NZ_RQFA01000058.1"/>
</dbReference>
<dbReference type="InterPro" id="IPR050708">
    <property type="entry name" value="T6SS_VgrG/RHS"/>
</dbReference>
<feature type="region of interest" description="Disordered" evidence="1">
    <location>
        <begin position="184"/>
        <end position="219"/>
    </location>
</feature>
<dbReference type="Pfam" id="PF14021">
    <property type="entry name" value="TNT"/>
    <property type="match status" value="1"/>
</dbReference>
<comment type="caution">
    <text evidence="3">The sequence shown here is derived from an EMBL/GenBank/DDBJ whole genome shotgun (WGS) entry which is preliminary data.</text>
</comment>
<keyword evidence="4" id="KW-1185">Reference proteome</keyword>
<feature type="non-terminal residue" evidence="3">
    <location>
        <position position="1"/>
    </location>
</feature>
<evidence type="ECO:0000259" key="2">
    <source>
        <dbReference type="Pfam" id="PF14021"/>
    </source>
</evidence>
<organism evidence="3 4">
    <name type="scientific">Leptospira gomenensis</name>
    <dbReference type="NCBI Taxonomy" id="2484974"/>
    <lineage>
        <taxon>Bacteria</taxon>
        <taxon>Pseudomonadati</taxon>
        <taxon>Spirochaetota</taxon>
        <taxon>Spirochaetia</taxon>
        <taxon>Leptospirales</taxon>
        <taxon>Leptospiraceae</taxon>
        <taxon>Leptospira</taxon>
    </lineage>
</organism>
<evidence type="ECO:0000313" key="3">
    <source>
        <dbReference type="EMBL" id="TGK32358.1"/>
    </source>
</evidence>
<sequence length="357" mass="38092">VLTSVNNVYLNGVRIAALNEAGALAYFLTDQVDSVSHVLDDEGNTLSLMHYLPYGETFVHKGDTNFSPKYNSQELDRESGFYFYNARYYDPGIARFTSADTIIDGEFDTQGWNRFSYVKGNPIGAKDPTGHCTSPMSTVPCKRPLETGPPAGAVGAGRSSSNSNGGYSGGLGAAATGLLANLLGSNKDNPSLPDKPRSTSVTPDDAKQMGKAGLDPLNKSDIKNFLGKGSKSGATHGGNSGIKNNVTKAIQPFYPSNNGAIGKVENQFLYKGSMIDRYGGSDYSRFFSPVGTPKGARSLPPGVDSQALRTFEVIKPFEVKKSTVAPAFGQTGYGTQYQAPIPLKTLLEKGIIREVKK</sequence>
<accession>A0A5F1Y9Q4</accession>
<dbReference type="InterPro" id="IPR022385">
    <property type="entry name" value="Rhs_assc_core"/>
</dbReference>
<dbReference type="PANTHER" id="PTHR32305:SF15">
    <property type="entry name" value="PROTEIN RHSA-RELATED"/>
    <property type="match status" value="1"/>
</dbReference>
<dbReference type="AlphaFoldDB" id="A0A5F1Y9Q4"/>
<dbReference type="InterPro" id="IPR025331">
    <property type="entry name" value="TNT"/>
</dbReference>
<dbReference type="GO" id="GO:0050135">
    <property type="term" value="F:NADP+ nucleosidase activity"/>
    <property type="evidence" value="ECO:0007669"/>
    <property type="project" value="InterPro"/>
</dbReference>
<dbReference type="PANTHER" id="PTHR32305">
    <property type="match status" value="1"/>
</dbReference>
<reference evidence="3" key="1">
    <citation type="journal article" date="2019" name="PLoS Negl. Trop. Dis.">
        <title>Revisiting the worldwide diversity of Leptospira species in the environment.</title>
        <authorList>
            <person name="Vincent A.T."/>
            <person name="Schiettekatte O."/>
            <person name="Bourhy P."/>
            <person name="Veyrier F.J."/>
            <person name="Picardeau M."/>
        </authorList>
    </citation>
    <scope>NUCLEOTIDE SEQUENCE [LARGE SCALE GENOMIC DNA]</scope>
    <source>
        <strain evidence="3">201800299</strain>
    </source>
</reference>
<dbReference type="EMBL" id="RQFA01000058">
    <property type="protein sequence ID" value="TGK32358.1"/>
    <property type="molecule type" value="Genomic_DNA"/>
</dbReference>
<gene>
    <name evidence="3" type="ORF">EHQ17_12780</name>
</gene>